<evidence type="ECO:0000313" key="3">
    <source>
        <dbReference type="Proteomes" id="UP000467840"/>
    </source>
</evidence>
<dbReference type="SMART" id="SM00778">
    <property type="entry name" value="Prim_Zn_Ribbon"/>
    <property type="match status" value="1"/>
</dbReference>
<dbReference type="InterPro" id="IPR013237">
    <property type="entry name" value="Phage_T7_Gp4_N"/>
</dbReference>
<reference evidence="2 3" key="1">
    <citation type="journal article" date="2020" name="Mol. Plant">
        <title>The Chromosome-Based Rubber Tree Genome Provides New Insights into Spurge Genome Evolution and Rubber Biosynthesis.</title>
        <authorList>
            <person name="Liu J."/>
            <person name="Shi C."/>
            <person name="Shi C.C."/>
            <person name="Li W."/>
            <person name="Zhang Q.J."/>
            <person name="Zhang Y."/>
            <person name="Li K."/>
            <person name="Lu H.F."/>
            <person name="Shi C."/>
            <person name="Zhu S.T."/>
            <person name="Xiao Z.Y."/>
            <person name="Nan H."/>
            <person name="Yue Y."/>
            <person name="Zhu X.G."/>
            <person name="Wu Y."/>
            <person name="Hong X.N."/>
            <person name="Fan G.Y."/>
            <person name="Tong Y."/>
            <person name="Zhang D."/>
            <person name="Mao C.L."/>
            <person name="Liu Y.L."/>
            <person name="Hao S.J."/>
            <person name="Liu W.Q."/>
            <person name="Lv M.Q."/>
            <person name="Zhang H.B."/>
            <person name="Liu Y."/>
            <person name="Hu-Tang G.R."/>
            <person name="Wang J.P."/>
            <person name="Wang J.H."/>
            <person name="Sun Y.H."/>
            <person name="Ni S.B."/>
            <person name="Chen W.B."/>
            <person name="Zhang X.C."/>
            <person name="Jiao Y.N."/>
            <person name="Eichler E.E."/>
            <person name="Li G.H."/>
            <person name="Liu X."/>
            <person name="Gao L.Z."/>
        </authorList>
    </citation>
    <scope>NUCLEOTIDE SEQUENCE [LARGE SCALE GENOMIC DNA]</scope>
    <source>
        <strain evidence="3">cv. GT1</strain>
        <tissue evidence="2">Leaf</tissue>
    </source>
</reference>
<comment type="caution">
    <text evidence="2">The sequence shown here is derived from an EMBL/GenBank/DDBJ whole genome shotgun (WGS) entry which is preliminary data.</text>
</comment>
<dbReference type="AlphaFoldDB" id="A0A6A6K303"/>
<sequence length="246" mass="27129">MNRYDWNEIQPRMMGNWQGALLSLVTIDSKAFNGRHQPCPHCNGKDRYRFTDECEEKGDGGAFCNQCGGGDGMTWLMKLSGKSFGECVSMIAQYLNLTPPERLEVIKKEMPKVGCADAMTPAQVHSMLSKTQTAECCSWQRLEGIGGNFNIANGKSGELVAVECLIPSCLAQKGEGFSGNACNVAFIDINNKYRFASGITDIMINGRITRGWFRLSVLVPQDSITIKGAKAIERILWKVDDLLAVM</sequence>
<dbReference type="SUPFAM" id="SSF57783">
    <property type="entry name" value="Zinc beta-ribbon"/>
    <property type="match status" value="1"/>
</dbReference>
<keyword evidence="3" id="KW-1185">Reference proteome</keyword>
<name>A0A6A6K303_HEVBR</name>
<proteinExistence type="predicted"/>
<protein>
    <recommendedName>
        <fullName evidence="1">DNA primase/helicase Gp4 N-terminal Bacteriophage T7-like domain-containing protein</fullName>
    </recommendedName>
</protein>
<dbReference type="GO" id="GO:0004386">
    <property type="term" value="F:helicase activity"/>
    <property type="evidence" value="ECO:0007669"/>
    <property type="project" value="InterPro"/>
</dbReference>
<dbReference type="Proteomes" id="UP000467840">
    <property type="component" value="Unassembled WGS sequence"/>
</dbReference>
<dbReference type="EMBL" id="JAAGAX010000225">
    <property type="protein sequence ID" value="KAF2282436.1"/>
    <property type="molecule type" value="Genomic_DNA"/>
</dbReference>
<dbReference type="Pfam" id="PF08273">
    <property type="entry name" value="Zn_Ribbon_Prim"/>
    <property type="match status" value="1"/>
</dbReference>
<evidence type="ECO:0000313" key="2">
    <source>
        <dbReference type="EMBL" id="KAF2282436.1"/>
    </source>
</evidence>
<evidence type="ECO:0000259" key="1">
    <source>
        <dbReference type="SMART" id="SM00778"/>
    </source>
</evidence>
<accession>A0A6A6K303</accession>
<dbReference type="GO" id="GO:0008270">
    <property type="term" value="F:zinc ion binding"/>
    <property type="evidence" value="ECO:0007669"/>
    <property type="project" value="InterPro"/>
</dbReference>
<gene>
    <name evidence="2" type="ORF">GH714_044121</name>
</gene>
<feature type="domain" description="DNA primase/helicase Gp4 N-terminal Bacteriophage T7-like" evidence="1">
    <location>
        <begin position="34"/>
        <end position="73"/>
    </location>
</feature>
<organism evidence="2 3">
    <name type="scientific">Hevea brasiliensis</name>
    <name type="common">Para rubber tree</name>
    <name type="synonym">Siphonia brasiliensis</name>
    <dbReference type="NCBI Taxonomy" id="3981"/>
    <lineage>
        <taxon>Eukaryota</taxon>
        <taxon>Viridiplantae</taxon>
        <taxon>Streptophyta</taxon>
        <taxon>Embryophyta</taxon>
        <taxon>Tracheophyta</taxon>
        <taxon>Spermatophyta</taxon>
        <taxon>Magnoliopsida</taxon>
        <taxon>eudicotyledons</taxon>
        <taxon>Gunneridae</taxon>
        <taxon>Pentapetalae</taxon>
        <taxon>rosids</taxon>
        <taxon>fabids</taxon>
        <taxon>Malpighiales</taxon>
        <taxon>Euphorbiaceae</taxon>
        <taxon>Crotonoideae</taxon>
        <taxon>Micrandreae</taxon>
        <taxon>Hevea</taxon>
    </lineage>
</organism>